<name>A0A7W4NLP7_GLUDI</name>
<protein>
    <submittedName>
        <fullName evidence="1">Uncharacterized protein</fullName>
    </submittedName>
</protein>
<reference evidence="1 2" key="1">
    <citation type="submission" date="2020-04" db="EMBL/GenBank/DDBJ databases">
        <title>Description of novel Gluconacetobacter.</title>
        <authorList>
            <person name="Sombolestani A."/>
        </authorList>
    </citation>
    <scope>NUCLEOTIDE SEQUENCE [LARGE SCALE GENOMIC DNA]</scope>
    <source>
        <strain evidence="1 2">LMG 7603</strain>
    </source>
</reference>
<proteinExistence type="predicted"/>
<dbReference type="Proteomes" id="UP000550787">
    <property type="component" value="Unassembled WGS sequence"/>
</dbReference>
<accession>A0A7W4NLP7</accession>
<sequence length="65" mass="6704">MNTRCGCPGTIPARGRDRMPSAAQWAEWGGRAAVLLAVAWAACMVWNGGAGLHALSQATAAFFAA</sequence>
<organism evidence="1 2">
    <name type="scientific">Gluconacetobacter diazotrophicus</name>
    <name type="common">Acetobacter diazotrophicus</name>
    <dbReference type="NCBI Taxonomy" id="33996"/>
    <lineage>
        <taxon>Bacteria</taxon>
        <taxon>Pseudomonadati</taxon>
        <taxon>Pseudomonadota</taxon>
        <taxon>Alphaproteobacteria</taxon>
        <taxon>Acetobacterales</taxon>
        <taxon>Acetobacteraceae</taxon>
        <taxon>Gluconacetobacter</taxon>
    </lineage>
</organism>
<gene>
    <name evidence="1" type="ORF">HLH33_14760</name>
</gene>
<evidence type="ECO:0000313" key="2">
    <source>
        <dbReference type="Proteomes" id="UP000550787"/>
    </source>
</evidence>
<comment type="caution">
    <text evidence="1">The sequence shown here is derived from an EMBL/GenBank/DDBJ whole genome shotgun (WGS) entry which is preliminary data.</text>
</comment>
<dbReference type="AlphaFoldDB" id="A0A7W4NLP7"/>
<evidence type="ECO:0000313" key="1">
    <source>
        <dbReference type="EMBL" id="MBB2157558.1"/>
    </source>
</evidence>
<dbReference type="EMBL" id="JABEQG010000034">
    <property type="protein sequence ID" value="MBB2157558.1"/>
    <property type="molecule type" value="Genomic_DNA"/>
</dbReference>